<dbReference type="PANTHER" id="PTHR11461">
    <property type="entry name" value="SERINE PROTEASE INHIBITOR, SERPIN"/>
    <property type="match status" value="1"/>
</dbReference>
<dbReference type="InterPro" id="IPR042185">
    <property type="entry name" value="Serpin_sf_2"/>
</dbReference>
<dbReference type="Gene3D" id="3.30.497.10">
    <property type="entry name" value="Antithrombin, subunit I, domain 2"/>
    <property type="match status" value="1"/>
</dbReference>
<name>A0A6P3VTQ3_CLUHA</name>
<evidence type="ECO:0000256" key="2">
    <source>
        <dbReference type="SAM" id="MobiDB-lite"/>
    </source>
</evidence>
<sequence length="495" mass="54310">MDCRLLALLLLCHCRHGWTDEEVTDDGKIPLMPLIPLMASKPIEDLGTLPTAGPSPSPESTSQCDLWTQEMAIGGVPDGTEQTTAPRESTSEEEADGLCAEVSGSALKEAIGNGIMKLGLELMEKLPTGPEQPNVIISPLSLSLALSQLALGAVNETQQLLLEHLHAEALPCYHTALRSLLYHLQKSNIQIATRMYTQQGFEPKKDFAQMSQEMYGSEPEVFAGIKEVNEWVEKATNGQVTDFLTSLPPNLVLMLLNAVHYKGKWQTRFDPRHTASDLFYIDNKHIVNVEMMVEPKYPLQLLILNELDAQVARLPFRDQMSLLIVLPMSGQVNVTDIAAKLNTSDLYARFPKERSMQVRLPKFKLEYGQELEEALTSIGLGELFAGPNLAGISDSPLRVSSVQHKTSMEITEDGAEAAAATSISISRSNPTFSVNQPFFFALMDDTTLTPVFLGVVTNPNSEAPSMVQAPGRPDKMGFPVIKDKLFADSNGHPPK</sequence>
<dbReference type="InterPro" id="IPR042178">
    <property type="entry name" value="Serpin_sf_1"/>
</dbReference>
<dbReference type="Gene3D" id="2.30.39.10">
    <property type="entry name" value="Alpha-1-antitrypsin, domain 1"/>
    <property type="match status" value="1"/>
</dbReference>
<dbReference type="PANTHER" id="PTHR11461:SF20">
    <property type="entry name" value="ALPHA-2-ANTIPLASMIN"/>
    <property type="match status" value="1"/>
</dbReference>
<dbReference type="InterPro" id="IPR033833">
    <property type="entry name" value="Alpha2AP_serpin_dom"/>
</dbReference>
<dbReference type="CTD" id="563663"/>
<evidence type="ECO:0000256" key="3">
    <source>
        <dbReference type="SAM" id="SignalP"/>
    </source>
</evidence>
<reference evidence="6" key="1">
    <citation type="submission" date="2025-08" db="UniProtKB">
        <authorList>
            <consortium name="RefSeq"/>
        </authorList>
    </citation>
    <scope>IDENTIFICATION</scope>
</reference>
<keyword evidence="3" id="KW-0732">Signal</keyword>
<dbReference type="SUPFAM" id="SSF56574">
    <property type="entry name" value="Serpins"/>
    <property type="match status" value="1"/>
</dbReference>
<protein>
    <submittedName>
        <fullName evidence="6">Serpin peptidase inhibitor, clade F (Alpha-2 antiplasmin, pigment epithelium derived factor), member 2b</fullName>
    </submittedName>
</protein>
<dbReference type="SMART" id="SM00093">
    <property type="entry name" value="SERPIN"/>
    <property type="match status" value="1"/>
</dbReference>
<dbReference type="InterPro" id="IPR023796">
    <property type="entry name" value="Serpin_dom"/>
</dbReference>
<feature type="domain" description="Serpin" evidence="4">
    <location>
        <begin position="120"/>
        <end position="459"/>
    </location>
</feature>
<dbReference type="InterPro" id="IPR023795">
    <property type="entry name" value="Serpin_CS"/>
</dbReference>
<dbReference type="RefSeq" id="XP_012680702.2">
    <property type="nucleotide sequence ID" value="XM_012825248.3"/>
</dbReference>
<organism evidence="5 6">
    <name type="scientific">Clupea harengus</name>
    <name type="common">Atlantic herring</name>
    <dbReference type="NCBI Taxonomy" id="7950"/>
    <lineage>
        <taxon>Eukaryota</taxon>
        <taxon>Metazoa</taxon>
        <taxon>Chordata</taxon>
        <taxon>Craniata</taxon>
        <taxon>Vertebrata</taxon>
        <taxon>Euteleostomi</taxon>
        <taxon>Actinopterygii</taxon>
        <taxon>Neopterygii</taxon>
        <taxon>Teleostei</taxon>
        <taxon>Clupei</taxon>
        <taxon>Clupeiformes</taxon>
        <taxon>Clupeoidei</taxon>
        <taxon>Clupeidae</taxon>
        <taxon>Clupea</taxon>
    </lineage>
</organism>
<feature type="signal peptide" evidence="3">
    <location>
        <begin position="1"/>
        <end position="19"/>
    </location>
</feature>
<keyword evidence="5" id="KW-1185">Reference proteome</keyword>
<dbReference type="Pfam" id="PF00079">
    <property type="entry name" value="Serpin"/>
    <property type="match status" value="1"/>
</dbReference>
<dbReference type="InterPro" id="IPR000215">
    <property type="entry name" value="Serpin_fam"/>
</dbReference>
<dbReference type="InterPro" id="IPR036186">
    <property type="entry name" value="Serpin_sf"/>
</dbReference>
<proteinExistence type="inferred from homology"/>
<accession>A0A6P3VTQ3</accession>
<dbReference type="AlphaFoldDB" id="A0A6P3VTQ3"/>
<feature type="chain" id="PRO_5027654731" evidence="3">
    <location>
        <begin position="20"/>
        <end position="495"/>
    </location>
</feature>
<evidence type="ECO:0000259" key="4">
    <source>
        <dbReference type="SMART" id="SM00093"/>
    </source>
</evidence>
<evidence type="ECO:0000313" key="6">
    <source>
        <dbReference type="RefSeq" id="XP_012680702.2"/>
    </source>
</evidence>
<dbReference type="GO" id="GO:0051918">
    <property type="term" value="P:negative regulation of fibrinolysis"/>
    <property type="evidence" value="ECO:0007669"/>
    <property type="project" value="InterPro"/>
</dbReference>
<dbReference type="PROSITE" id="PS00284">
    <property type="entry name" value="SERPIN"/>
    <property type="match status" value="1"/>
</dbReference>
<dbReference type="GO" id="GO:0005615">
    <property type="term" value="C:extracellular space"/>
    <property type="evidence" value="ECO:0007669"/>
    <property type="project" value="InterPro"/>
</dbReference>
<dbReference type="CDD" id="cd02053">
    <property type="entry name" value="serpinF2_A2AP"/>
    <property type="match status" value="1"/>
</dbReference>
<evidence type="ECO:0000256" key="1">
    <source>
        <dbReference type="RuleBase" id="RU000411"/>
    </source>
</evidence>
<comment type="similarity">
    <text evidence="1">Belongs to the serpin family.</text>
</comment>
<evidence type="ECO:0000313" key="5">
    <source>
        <dbReference type="Proteomes" id="UP000515152"/>
    </source>
</evidence>
<gene>
    <name evidence="6" type="primary">serpinf2b</name>
</gene>
<feature type="region of interest" description="Disordered" evidence="2">
    <location>
        <begin position="74"/>
        <end position="97"/>
    </location>
</feature>
<dbReference type="KEGG" id="char:105898228"/>
<dbReference type="GeneID" id="105898228"/>
<dbReference type="GO" id="GO:0004867">
    <property type="term" value="F:serine-type endopeptidase inhibitor activity"/>
    <property type="evidence" value="ECO:0007669"/>
    <property type="project" value="InterPro"/>
</dbReference>
<dbReference type="Proteomes" id="UP000515152">
    <property type="component" value="Chromosome 9"/>
</dbReference>
<dbReference type="OrthoDB" id="9947020at2759"/>